<dbReference type="Proteomes" id="UP001597045">
    <property type="component" value="Unassembled WGS sequence"/>
</dbReference>
<protein>
    <submittedName>
        <fullName evidence="2">Uncharacterized protein</fullName>
    </submittedName>
</protein>
<evidence type="ECO:0000256" key="1">
    <source>
        <dbReference type="SAM" id="MobiDB-lite"/>
    </source>
</evidence>
<name>A0ABW3M2X8_9PSEU</name>
<reference evidence="3" key="1">
    <citation type="journal article" date="2019" name="Int. J. Syst. Evol. Microbiol.">
        <title>The Global Catalogue of Microorganisms (GCM) 10K type strain sequencing project: providing services to taxonomists for standard genome sequencing and annotation.</title>
        <authorList>
            <consortium name="The Broad Institute Genomics Platform"/>
            <consortium name="The Broad Institute Genome Sequencing Center for Infectious Disease"/>
            <person name="Wu L."/>
            <person name="Ma J."/>
        </authorList>
    </citation>
    <scope>NUCLEOTIDE SEQUENCE [LARGE SCALE GENOMIC DNA]</scope>
    <source>
        <strain evidence="3">JCM 31486</strain>
    </source>
</reference>
<evidence type="ECO:0000313" key="3">
    <source>
        <dbReference type="Proteomes" id="UP001597045"/>
    </source>
</evidence>
<dbReference type="EMBL" id="JBHTIS010000158">
    <property type="protein sequence ID" value="MFD1044913.1"/>
    <property type="molecule type" value="Genomic_DNA"/>
</dbReference>
<accession>A0ABW3M2X8</accession>
<organism evidence="2 3">
    <name type="scientific">Kibdelosporangium lantanae</name>
    <dbReference type="NCBI Taxonomy" id="1497396"/>
    <lineage>
        <taxon>Bacteria</taxon>
        <taxon>Bacillati</taxon>
        <taxon>Actinomycetota</taxon>
        <taxon>Actinomycetes</taxon>
        <taxon>Pseudonocardiales</taxon>
        <taxon>Pseudonocardiaceae</taxon>
        <taxon>Kibdelosporangium</taxon>
    </lineage>
</organism>
<proteinExistence type="predicted"/>
<feature type="compositionally biased region" description="Basic and acidic residues" evidence="1">
    <location>
        <begin position="29"/>
        <end position="43"/>
    </location>
</feature>
<gene>
    <name evidence="2" type="ORF">ACFQ1S_04530</name>
</gene>
<comment type="caution">
    <text evidence="2">The sequence shown here is derived from an EMBL/GenBank/DDBJ whole genome shotgun (WGS) entry which is preliminary data.</text>
</comment>
<feature type="region of interest" description="Disordered" evidence="1">
    <location>
        <begin position="1"/>
        <end position="79"/>
    </location>
</feature>
<keyword evidence="3" id="KW-1185">Reference proteome</keyword>
<feature type="compositionally biased region" description="Polar residues" evidence="1">
    <location>
        <begin position="62"/>
        <end position="79"/>
    </location>
</feature>
<sequence length="116" mass="12544">MTCGHNTIHQPRRPHTQIPRQALSAEPTLNKREQATRPEHPGKPPDPTLLVPKMVHDKGSPHQISLTNPLDNAVTNGIPQNPHHLNSTHFTPIGCEPCALGCAFEGGVDVVGCGFE</sequence>
<evidence type="ECO:0000313" key="2">
    <source>
        <dbReference type="EMBL" id="MFD1044913.1"/>
    </source>
</evidence>